<protein>
    <recommendedName>
        <fullName evidence="4">Peptide methionine sulfoxide reductase MsrA</fullName>
        <shortName evidence="4">Protein-methionine-S-oxide reductase</shortName>
        <ecNumber evidence="4">1.8.4.11</ecNumber>
    </recommendedName>
    <alternativeName>
        <fullName evidence="4">Peptide-methionine (S)-S-oxide reductase</fullName>
        <shortName evidence="4">Peptide Met(O) reductase</shortName>
    </alternativeName>
</protein>
<dbReference type="Gene3D" id="3.30.1060.10">
    <property type="entry name" value="Peptide methionine sulphoxide reductase MsrA"/>
    <property type="match status" value="1"/>
</dbReference>
<dbReference type="NCBIfam" id="TIGR00401">
    <property type="entry name" value="msrA"/>
    <property type="match status" value="1"/>
</dbReference>
<comment type="catalytic activity">
    <reaction evidence="3 4">
        <text>[thioredoxin]-disulfide + L-methionine + H2O = L-methionine (S)-S-oxide + [thioredoxin]-dithiol</text>
        <dbReference type="Rhea" id="RHEA:19993"/>
        <dbReference type="Rhea" id="RHEA-COMP:10698"/>
        <dbReference type="Rhea" id="RHEA-COMP:10700"/>
        <dbReference type="ChEBI" id="CHEBI:15377"/>
        <dbReference type="ChEBI" id="CHEBI:29950"/>
        <dbReference type="ChEBI" id="CHEBI:50058"/>
        <dbReference type="ChEBI" id="CHEBI:57844"/>
        <dbReference type="ChEBI" id="CHEBI:58772"/>
        <dbReference type="EC" id="1.8.4.11"/>
    </reaction>
</comment>
<comment type="similarity">
    <text evidence="4">Belongs to the MsrA Met sulfoxide reductase family.</text>
</comment>
<evidence type="ECO:0000313" key="6">
    <source>
        <dbReference type="EMBL" id="MDC4241328.1"/>
    </source>
</evidence>
<name>A0A9X4B3I7_9CLOT</name>
<reference evidence="6" key="1">
    <citation type="submission" date="2022-05" db="EMBL/GenBank/DDBJ databases">
        <title>Draft genome sequence of Clostridium tertium strain CP3 isolated from Peru.</title>
        <authorList>
            <person name="Hurtado R."/>
            <person name="Lima L."/>
            <person name="Sousa T."/>
            <person name="Jaiswal A.K."/>
            <person name="Tiwari S."/>
            <person name="Maturrano L."/>
            <person name="Brenig B."/>
            <person name="Azevedo V."/>
        </authorList>
    </citation>
    <scope>NUCLEOTIDE SEQUENCE</scope>
    <source>
        <strain evidence="6">CP3</strain>
    </source>
</reference>
<comment type="catalytic activity">
    <reaction evidence="2 4">
        <text>L-methionyl-[protein] + [thioredoxin]-disulfide + H2O = L-methionyl-(S)-S-oxide-[protein] + [thioredoxin]-dithiol</text>
        <dbReference type="Rhea" id="RHEA:14217"/>
        <dbReference type="Rhea" id="RHEA-COMP:10698"/>
        <dbReference type="Rhea" id="RHEA-COMP:10700"/>
        <dbReference type="Rhea" id="RHEA-COMP:12313"/>
        <dbReference type="Rhea" id="RHEA-COMP:12315"/>
        <dbReference type="ChEBI" id="CHEBI:15377"/>
        <dbReference type="ChEBI" id="CHEBI:16044"/>
        <dbReference type="ChEBI" id="CHEBI:29950"/>
        <dbReference type="ChEBI" id="CHEBI:44120"/>
        <dbReference type="ChEBI" id="CHEBI:50058"/>
        <dbReference type="EC" id="1.8.4.11"/>
    </reaction>
</comment>
<evidence type="ECO:0000256" key="1">
    <source>
        <dbReference type="ARBA" id="ARBA00023002"/>
    </source>
</evidence>
<keyword evidence="7" id="KW-1185">Reference proteome</keyword>
<dbReference type="EMBL" id="JAMRYU010000014">
    <property type="protein sequence ID" value="MDC4241328.1"/>
    <property type="molecule type" value="Genomic_DNA"/>
</dbReference>
<dbReference type="GO" id="GO:0005737">
    <property type="term" value="C:cytoplasm"/>
    <property type="evidence" value="ECO:0007669"/>
    <property type="project" value="TreeGrafter"/>
</dbReference>
<evidence type="ECO:0000256" key="2">
    <source>
        <dbReference type="ARBA" id="ARBA00047806"/>
    </source>
</evidence>
<feature type="domain" description="Peptide methionine sulphoxide reductase MsrA" evidence="5">
    <location>
        <begin position="4"/>
        <end position="153"/>
    </location>
</feature>
<dbReference type="InterPro" id="IPR050162">
    <property type="entry name" value="MsrA_MetSO_reductase"/>
</dbReference>
<dbReference type="Proteomes" id="UP001141183">
    <property type="component" value="Unassembled WGS sequence"/>
</dbReference>
<accession>A0A9X4B3I7</accession>
<dbReference type="EC" id="1.8.4.11" evidence="4"/>
<dbReference type="InterPro" id="IPR036509">
    <property type="entry name" value="Met_Sox_Rdtase_MsrA_sf"/>
</dbReference>
<comment type="function">
    <text evidence="4">Has an important function as a repair enzyme for proteins that have been inactivated by oxidation. Catalyzes the reversible oxidation-reduction of methionine sulfoxide in proteins to methionine.</text>
</comment>
<dbReference type="PANTHER" id="PTHR42799">
    <property type="entry name" value="MITOCHONDRIAL PEPTIDE METHIONINE SULFOXIDE REDUCTASE"/>
    <property type="match status" value="1"/>
</dbReference>
<dbReference type="AlphaFoldDB" id="A0A9X4B3I7"/>
<feature type="active site" evidence="4">
    <location>
        <position position="10"/>
    </location>
</feature>
<evidence type="ECO:0000259" key="5">
    <source>
        <dbReference type="Pfam" id="PF01625"/>
    </source>
</evidence>
<dbReference type="GeneID" id="93043403"/>
<evidence type="ECO:0000313" key="7">
    <source>
        <dbReference type="Proteomes" id="UP001141183"/>
    </source>
</evidence>
<dbReference type="RefSeq" id="WP_097034501.1">
    <property type="nucleotide sequence ID" value="NZ_BAAACM010000011.1"/>
</dbReference>
<dbReference type="Pfam" id="PF01625">
    <property type="entry name" value="PMSR"/>
    <property type="match status" value="1"/>
</dbReference>
<keyword evidence="1 4" id="KW-0560">Oxidoreductase</keyword>
<dbReference type="PANTHER" id="PTHR42799:SF2">
    <property type="entry name" value="MITOCHONDRIAL PEPTIDE METHIONINE SULFOXIDE REDUCTASE"/>
    <property type="match status" value="1"/>
</dbReference>
<proteinExistence type="inferred from homology"/>
<sequence length="156" mass="18200">MKRIVLAGGCFWGVEEFLSRLNGVVSTEVGYANGRTENPTYEDVCNKNTYFAEACLVEYDENKTSLEHILNEYWSIIDPTVLNRQGPDVGSQYRTGMYYLDENDLDTLLKSKEEEQKKYDKKIVTEVKPLVNYYKAEEYHQKYLKKNPNGYCHIKL</sequence>
<dbReference type="SUPFAM" id="SSF55068">
    <property type="entry name" value="Peptide methionine sulfoxide reductase"/>
    <property type="match status" value="1"/>
</dbReference>
<comment type="caution">
    <text evidence="6">The sequence shown here is derived from an EMBL/GenBank/DDBJ whole genome shotgun (WGS) entry which is preliminary data.</text>
</comment>
<dbReference type="InterPro" id="IPR002569">
    <property type="entry name" value="Met_Sox_Rdtase_MsrA_dom"/>
</dbReference>
<evidence type="ECO:0000256" key="4">
    <source>
        <dbReference type="HAMAP-Rule" id="MF_01401"/>
    </source>
</evidence>
<evidence type="ECO:0000256" key="3">
    <source>
        <dbReference type="ARBA" id="ARBA00048782"/>
    </source>
</evidence>
<dbReference type="GO" id="GO:0034599">
    <property type="term" value="P:cellular response to oxidative stress"/>
    <property type="evidence" value="ECO:0007669"/>
    <property type="project" value="TreeGrafter"/>
</dbReference>
<dbReference type="HAMAP" id="MF_01401">
    <property type="entry name" value="MsrA"/>
    <property type="match status" value="1"/>
</dbReference>
<organism evidence="6 7">
    <name type="scientific">Clostridium tertium</name>
    <dbReference type="NCBI Taxonomy" id="1559"/>
    <lineage>
        <taxon>Bacteria</taxon>
        <taxon>Bacillati</taxon>
        <taxon>Bacillota</taxon>
        <taxon>Clostridia</taxon>
        <taxon>Eubacteriales</taxon>
        <taxon>Clostridiaceae</taxon>
        <taxon>Clostridium</taxon>
    </lineage>
</organism>
<gene>
    <name evidence="4 6" type="primary">msrA</name>
    <name evidence="6" type="ORF">NE398_14320</name>
</gene>
<dbReference type="GO" id="GO:0008113">
    <property type="term" value="F:peptide-methionine (S)-S-oxide reductase activity"/>
    <property type="evidence" value="ECO:0007669"/>
    <property type="project" value="UniProtKB-UniRule"/>
</dbReference>